<dbReference type="Proteomes" id="UP000252585">
    <property type="component" value="Unassembled WGS sequence"/>
</dbReference>
<dbReference type="OrthoDB" id="7527071at2"/>
<dbReference type="SUPFAM" id="SSF51905">
    <property type="entry name" value="FAD/NAD(P)-binding domain"/>
    <property type="match status" value="2"/>
</dbReference>
<dbReference type="PANTHER" id="PTHR42802">
    <property type="entry name" value="MONOOXYGENASE"/>
    <property type="match status" value="1"/>
</dbReference>
<evidence type="ECO:0000256" key="9">
    <source>
        <dbReference type="ARBA" id="ARBA00023002"/>
    </source>
</evidence>
<comment type="catalytic activity">
    <reaction evidence="14">
        <text>L-lysine + NADPH + O2 = N(6)-hydroxy-L-lysine + NADP(+) + H2O</text>
        <dbReference type="Rhea" id="RHEA:23228"/>
        <dbReference type="ChEBI" id="CHEBI:15377"/>
        <dbReference type="ChEBI" id="CHEBI:15379"/>
        <dbReference type="ChEBI" id="CHEBI:32551"/>
        <dbReference type="ChEBI" id="CHEBI:57783"/>
        <dbReference type="ChEBI" id="CHEBI:57820"/>
        <dbReference type="ChEBI" id="CHEBI:58349"/>
        <dbReference type="EC" id="1.14.13.59"/>
    </reaction>
</comment>
<accession>A0A368XWQ9</accession>
<name>A0A368XWQ9_9BACI</name>
<keyword evidence="8" id="KW-0521">NADP</keyword>
<comment type="cofactor">
    <cofactor evidence="1">
        <name>FAD</name>
        <dbReference type="ChEBI" id="CHEBI:57692"/>
    </cofactor>
</comment>
<evidence type="ECO:0000256" key="11">
    <source>
        <dbReference type="ARBA" id="ARBA00031158"/>
    </source>
</evidence>
<evidence type="ECO:0000256" key="5">
    <source>
        <dbReference type="ARBA" id="ARBA00016406"/>
    </source>
</evidence>
<evidence type="ECO:0000256" key="14">
    <source>
        <dbReference type="ARBA" id="ARBA00048407"/>
    </source>
</evidence>
<evidence type="ECO:0000256" key="2">
    <source>
        <dbReference type="ARBA" id="ARBA00004924"/>
    </source>
</evidence>
<comment type="similarity">
    <text evidence="3">Belongs to the lysine N(6)-hydroxylase/L-ornithine N(5)-oxygenase family.</text>
</comment>
<evidence type="ECO:0000256" key="12">
    <source>
        <dbReference type="ARBA" id="ARBA00032493"/>
    </source>
</evidence>
<evidence type="ECO:0000256" key="6">
    <source>
        <dbReference type="ARBA" id="ARBA00022630"/>
    </source>
</evidence>
<dbReference type="AlphaFoldDB" id="A0A368XWQ9"/>
<keyword evidence="9" id="KW-0560">Oxidoreductase</keyword>
<comment type="caution">
    <text evidence="15">The sequence shown here is derived from an EMBL/GenBank/DDBJ whole genome shotgun (WGS) entry which is preliminary data.</text>
</comment>
<protein>
    <recommendedName>
        <fullName evidence="5">L-lysine N6-monooxygenase MbtG</fullName>
        <ecNumber evidence="4">1.14.13.59</ecNumber>
    </recommendedName>
    <alternativeName>
        <fullName evidence="13">Lysine 6-N-hydroxylase</fullName>
    </alternativeName>
    <alternativeName>
        <fullName evidence="12">Lysine N6-hydroxylase</fullName>
    </alternativeName>
    <alternativeName>
        <fullName evidence="10">Lysine-N-oxygenase</fullName>
    </alternativeName>
    <alternativeName>
        <fullName evidence="11">Mycobactin synthase protein G</fullName>
    </alternativeName>
</protein>
<evidence type="ECO:0000256" key="4">
    <source>
        <dbReference type="ARBA" id="ARBA00013076"/>
    </source>
</evidence>
<dbReference type="EC" id="1.14.13.59" evidence="4"/>
<dbReference type="PANTHER" id="PTHR42802:SF1">
    <property type="entry name" value="L-ORNITHINE N(5)-MONOOXYGENASE"/>
    <property type="match status" value="1"/>
</dbReference>
<dbReference type="GO" id="GO:0047091">
    <property type="term" value="F:L-lysine 6-monooxygenase (NADPH) activity"/>
    <property type="evidence" value="ECO:0007669"/>
    <property type="project" value="UniProtKB-EC"/>
</dbReference>
<proteinExistence type="inferred from homology"/>
<evidence type="ECO:0000256" key="8">
    <source>
        <dbReference type="ARBA" id="ARBA00022857"/>
    </source>
</evidence>
<evidence type="ECO:0000256" key="10">
    <source>
        <dbReference type="ARBA" id="ARBA00029939"/>
    </source>
</evidence>
<keyword evidence="16" id="KW-1185">Reference proteome</keyword>
<reference evidence="15 16" key="1">
    <citation type="submission" date="2018-07" db="EMBL/GenBank/DDBJ databases">
        <title>Genomic Encyclopedia of Type Strains, Phase IV (KMG-IV): sequencing the most valuable type-strain genomes for metagenomic binning, comparative biology and taxonomic classification.</title>
        <authorList>
            <person name="Goeker M."/>
        </authorList>
    </citation>
    <scope>NUCLEOTIDE SEQUENCE [LARGE SCALE GENOMIC DNA]</scope>
    <source>
        <strain evidence="15 16">DSM 27696</strain>
    </source>
</reference>
<keyword evidence="7" id="KW-0274">FAD</keyword>
<dbReference type="Gene3D" id="3.50.50.60">
    <property type="entry name" value="FAD/NAD(P)-binding domain"/>
    <property type="match status" value="1"/>
</dbReference>
<organism evidence="15 16">
    <name type="scientific">Saliterribacillus persicus</name>
    <dbReference type="NCBI Taxonomy" id="930114"/>
    <lineage>
        <taxon>Bacteria</taxon>
        <taxon>Bacillati</taxon>
        <taxon>Bacillota</taxon>
        <taxon>Bacilli</taxon>
        <taxon>Bacillales</taxon>
        <taxon>Bacillaceae</taxon>
        <taxon>Saliterribacillus</taxon>
    </lineage>
</organism>
<sequence length="438" mass="50843">MKESNLYDVIGIGIGPYNLGLAALIEERSNLKALFFDQTEELNWHPGMLIDGTDLQVPFIADLVTFANPTSKFTFLNYLHTKNRLHKYFFFHQFEMPRQEYNAYVKWVVKQLPTCQFQSEVIDVQEFSDHYEVKVHHSDQKITKKYRTKHIVLGTGTTPSIPINNAAISKQKMHHSSEYTFYKKSSQKGDKIVVIGSGQSAAEIFYDLLKIQDEQGYHLTWFTRSPGFLQLDNSMLGQEVFSPDYVDYFHGLDFEERIDSLDHLGQLRKGIDGETLKSIYKLLYHKSIDNKPQPIIIQPATEINHVENKANALLLEGKQWQSQQQIIYKADKVILATGYKPNIPKWFYKRFEDKIEWEGENLFKVDKNFKISFKDQTRENFIYTLTNLEHSHGTGATNLGLAVDRNMQIINEIAGKTLYPLQRDTVFSQFQLKNSDQD</sequence>
<evidence type="ECO:0000256" key="1">
    <source>
        <dbReference type="ARBA" id="ARBA00001974"/>
    </source>
</evidence>
<evidence type="ECO:0000313" key="15">
    <source>
        <dbReference type="EMBL" id="RCW71909.1"/>
    </source>
</evidence>
<gene>
    <name evidence="15" type="ORF">DFR57_10592</name>
</gene>
<evidence type="ECO:0000256" key="3">
    <source>
        <dbReference type="ARBA" id="ARBA00007588"/>
    </source>
</evidence>
<comment type="pathway">
    <text evidence="2">Siderophore biosynthesis.</text>
</comment>
<evidence type="ECO:0000256" key="7">
    <source>
        <dbReference type="ARBA" id="ARBA00022827"/>
    </source>
</evidence>
<dbReference type="InterPro" id="IPR025700">
    <property type="entry name" value="Lys/Orn_oxygenase"/>
</dbReference>
<dbReference type="Pfam" id="PF13434">
    <property type="entry name" value="Lys_Orn_oxgnase"/>
    <property type="match status" value="1"/>
</dbReference>
<keyword evidence="6" id="KW-0285">Flavoprotein</keyword>
<dbReference type="InterPro" id="IPR036188">
    <property type="entry name" value="FAD/NAD-bd_sf"/>
</dbReference>
<evidence type="ECO:0000256" key="13">
    <source>
        <dbReference type="ARBA" id="ARBA00032738"/>
    </source>
</evidence>
<dbReference type="EMBL" id="QPJJ01000005">
    <property type="protein sequence ID" value="RCW71909.1"/>
    <property type="molecule type" value="Genomic_DNA"/>
</dbReference>
<evidence type="ECO:0000313" key="16">
    <source>
        <dbReference type="Proteomes" id="UP000252585"/>
    </source>
</evidence>
<dbReference type="RefSeq" id="WP_114352469.1">
    <property type="nucleotide sequence ID" value="NZ_QPJJ01000005.1"/>
</dbReference>